<dbReference type="EMBL" id="PGVD01000030">
    <property type="protein sequence ID" value="PLR96693.1"/>
    <property type="molecule type" value="Genomic_DNA"/>
</dbReference>
<accession>A0A2N5GMU3</accession>
<sequence>MMSGLHNFDYFHNIMITLPFFAYNAIVALYETGDIFIEFNFSSVTPHEFKLFSRLFFKFLKYSLFKLKFFCYIFDYIATEIKLLWIMKLD</sequence>
<evidence type="ECO:0000313" key="5">
    <source>
        <dbReference type="Proteomes" id="UP000235114"/>
    </source>
</evidence>
<name>A0A2N5GMU3_9BACI</name>
<dbReference type="Proteomes" id="UP000235114">
    <property type="component" value="Unassembled WGS sequence"/>
</dbReference>
<evidence type="ECO:0000313" key="3">
    <source>
        <dbReference type="EMBL" id="PLR96693.1"/>
    </source>
</evidence>
<keyword evidence="1" id="KW-0812">Transmembrane</keyword>
<feature type="transmembrane region" description="Helical" evidence="1">
    <location>
        <begin position="12"/>
        <end position="30"/>
    </location>
</feature>
<dbReference type="AlphaFoldDB" id="A0A2N5GMU3"/>
<protein>
    <submittedName>
        <fullName evidence="2">Uncharacterized protein</fullName>
    </submittedName>
</protein>
<evidence type="ECO:0000313" key="2">
    <source>
        <dbReference type="EMBL" id="PLR83260.1"/>
    </source>
</evidence>
<keyword evidence="1" id="KW-1133">Transmembrane helix</keyword>
<reference evidence="3 5" key="2">
    <citation type="submission" date="2017-12" db="EMBL/GenBank/DDBJ databases">
        <title>Comparative Functional Genomics of Dry Heat Resistant strains isolated from the Viking Spacecraft.</title>
        <authorList>
            <person name="Seuylemezian A."/>
            <person name="Cooper K."/>
            <person name="Vaishampayan P."/>
        </authorList>
    </citation>
    <scope>NUCLEOTIDE SEQUENCE [LARGE SCALE GENOMIC DNA]</scope>
    <source>
        <strain evidence="3 5">ATCC 29669</strain>
    </source>
</reference>
<evidence type="ECO:0000313" key="4">
    <source>
        <dbReference type="Proteomes" id="UP000234951"/>
    </source>
</evidence>
<organism evidence="2 4">
    <name type="scientific">Bacillus canaveralius</name>
    <dbReference type="NCBI Taxonomy" id="1403243"/>
    <lineage>
        <taxon>Bacteria</taxon>
        <taxon>Bacillati</taxon>
        <taxon>Bacillota</taxon>
        <taxon>Bacilli</taxon>
        <taxon>Bacillales</taxon>
        <taxon>Bacillaceae</taxon>
        <taxon>Bacillus</taxon>
    </lineage>
</organism>
<comment type="caution">
    <text evidence="2">The sequence shown here is derived from an EMBL/GenBank/DDBJ whole genome shotgun (WGS) entry which is preliminary data.</text>
</comment>
<evidence type="ECO:0000256" key="1">
    <source>
        <dbReference type="SAM" id="Phobius"/>
    </source>
</evidence>
<dbReference type="EMBL" id="PGVA01000022">
    <property type="protein sequence ID" value="PLR83260.1"/>
    <property type="molecule type" value="Genomic_DNA"/>
</dbReference>
<proteinExistence type="predicted"/>
<reference evidence="2 4" key="1">
    <citation type="submission" date="2017-11" db="EMBL/GenBank/DDBJ databases">
        <title>Comparitive Functional Genomics of Dry Heat Resistant strains isolated from the Viking Spacecraft.</title>
        <authorList>
            <person name="Seuylemezian A."/>
            <person name="Cooper K."/>
            <person name="Vaishampayan P."/>
        </authorList>
    </citation>
    <scope>NUCLEOTIDE SEQUENCE [LARGE SCALE GENOMIC DNA]</scope>
    <source>
        <strain evidence="2 4">M4.6</strain>
    </source>
</reference>
<dbReference type="Proteomes" id="UP000234951">
    <property type="component" value="Unassembled WGS sequence"/>
</dbReference>
<keyword evidence="5" id="KW-1185">Reference proteome</keyword>
<keyword evidence="1" id="KW-0472">Membrane</keyword>
<gene>
    <name evidence="2" type="ORF">CU635_09395</name>
    <name evidence="3" type="ORF">CVD25_11770</name>
</gene>